<accession>C6C1U3</accession>
<protein>
    <recommendedName>
        <fullName evidence="1">Predicted pPIWI-associating nuclease domain-containing protein</fullName>
    </recommendedName>
</protein>
<gene>
    <name evidence="2" type="ordered locus">Desal_1276</name>
</gene>
<dbReference type="EMBL" id="CP001649">
    <property type="protein sequence ID" value="ACS79339.1"/>
    <property type="molecule type" value="Genomic_DNA"/>
</dbReference>
<feature type="domain" description="Predicted pPIWI-associating nuclease" evidence="1">
    <location>
        <begin position="64"/>
        <end position="179"/>
    </location>
</feature>
<reference evidence="2 3" key="1">
    <citation type="submission" date="2009-06" db="EMBL/GenBank/DDBJ databases">
        <title>Complete sequence of Desulfovibrio salexigens DSM 2638.</title>
        <authorList>
            <consortium name="US DOE Joint Genome Institute"/>
            <person name="Lucas S."/>
            <person name="Copeland A."/>
            <person name="Lapidus A."/>
            <person name="Glavina del Rio T."/>
            <person name="Tice H."/>
            <person name="Bruce D."/>
            <person name="Goodwin L."/>
            <person name="Pitluck S."/>
            <person name="Munk A.C."/>
            <person name="Brettin T."/>
            <person name="Detter J.C."/>
            <person name="Han C."/>
            <person name="Tapia R."/>
            <person name="Larimer F."/>
            <person name="Land M."/>
            <person name="Hauser L."/>
            <person name="Kyrpides N."/>
            <person name="Anderson I."/>
            <person name="Wall J.D."/>
            <person name="Arkin A.P."/>
            <person name="Dehal P."/>
            <person name="Chivian D."/>
            <person name="Giles B."/>
            <person name="Hazen T.C."/>
        </authorList>
    </citation>
    <scope>NUCLEOTIDE SEQUENCE [LARGE SCALE GENOMIC DNA]</scope>
    <source>
        <strain evidence="3">ATCC 14822 / DSM 2638 / NCIMB 8403 / VKM B-1763</strain>
    </source>
</reference>
<organism evidence="2 3">
    <name type="scientific">Maridesulfovibrio salexigens (strain ATCC 14822 / DSM 2638 / NCIMB 8403 / VKM B-1763)</name>
    <name type="common">Desulfovibrio salexigens</name>
    <dbReference type="NCBI Taxonomy" id="526222"/>
    <lineage>
        <taxon>Bacteria</taxon>
        <taxon>Pseudomonadati</taxon>
        <taxon>Thermodesulfobacteriota</taxon>
        <taxon>Desulfovibrionia</taxon>
        <taxon>Desulfovibrionales</taxon>
        <taxon>Desulfovibrionaceae</taxon>
        <taxon>Maridesulfovibrio</taxon>
    </lineage>
</organism>
<dbReference type="Proteomes" id="UP000002601">
    <property type="component" value="Chromosome"/>
</dbReference>
<dbReference type="InterPro" id="IPR040556">
    <property type="entry name" value="pP_pnuc_1"/>
</dbReference>
<evidence type="ECO:0000313" key="2">
    <source>
        <dbReference type="EMBL" id="ACS79339.1"/>
    </source>
</evidence>
<dbReference type="KEGG" id="dsa:Desal_1276"/>
<keyword evidence="3" id="KW-1185">Reference proteome</keyword>
<name>C6C1U3_MARSD</name>
<evidence type="ECO:0000313" key="3">
    <source>
        <dbReference type="Proteomes" id="UP000002601"/>
    </source>
</evidence>
<dbReference type="Pfam" id="PF18165">
    <property type="entry name" value="pP_pnuc_1"/>
    <property type="match status" value="1"/>
</dbReference>
<evidence type="ECO:0000259" key="1">
    <source>
        <dbReference type="Pfam" id="PF18165"/>
    </source>
</evidence>
<dbReference type="AlphaFoldDB" id="C6C1U3"/>
<proteinExistence type="predicted"/>
<dbReference type="RefSeq" id="WP_015851157.1">
    <property type="nucleotide sequence ID" value="NC_012881.1"/>
</dbReference>
<sequence length="207" mass="23657">MCAKMITFDSSAREKLKAGVRDLITKDRLAEAIKSLLGKTEHTKQTRRIDYRELVDDGCINVLTKMNPELVQQYLGAAQAAAGNNVDKTRHTLVSLRTMWEQILSKIAPPAKSLEWLKREGKASKDFIYIKDGEERATKLGRLLYAFRKCLSHDMISAVKNQVKTIKCYLDQLNRVHKSVLNFAKDKLKKFFLLGNTQLNSLRLLFV</sequence>
<dbReference type="HOGENOM" id="CLU_1324615_0_0_7"/>